<keyword evidence="4" id="KW-1185">Reference proteome</keyword>
<evidence type="ECO:0000313" key="4">
    <source>
        <dbReference type="Proteomes" id="UP000484885"/>
    </source>
</evidence>
<dbReference type="Gene3D" id="1.10.530.10">
    <property type="match status" value="1"/>
</dbReference>
<sequence length="271" mass="30680">MNERTNGQTRWAAIGLLAIAILIFAVYKSLQPDRLDLPDFGEIEQVEQRKTAFFEFLAPIVAEENQRVLAQRERLLALAESLEAGERLPPLHRRWMRDLAREYELEWPGESREETLSALLRRIDTVPLPLALVQAAKESGWGLSRFAREGNNLFGQWCYSPGCGIVPAQRAAGARHEVAAFDSVRKAVRRYVNNLNTHESYRPLRELRQAERLAGRTPTALNLADGLILYSERREAYVEDIRAMLLANRDLIVEAAKGAEGATRFAGENRT</sequence>
<protein>
    <submittedName>
        <fullName evidence="3">Bax protein</fullName>
    </submittedName>
</protein>
<keyword evidence="1" id="KW-1133">Transmembrane helix</keyword>
<dbReference type="Proteomes" id="UP000484885">
    <property type="component" value="Unassembled WGS sequence"/>
</dbReference>
<dbReference type="RefSeq" id="WP_164210583.1">
    <property type="nucleotide sequence ID" value="NZ_JAAGSC010000037.1"/>
</dbReference>
<dbReference type="Pfam" id="PF01832">
    <property type="entry name" value="Glucosaminidase"/>
    <property type="match status" value="1"/>
</dbReference>
<dbReference type="EMBL" id="JAAGSC010000037">
    <property type="protein sequence ID" value="NDY95184.1"/>
    <property type="molecule type" value="Genomic_DNA"/>
</dbReference>
<proteinExistence type="predicted"/>
<dbReference type="PANTHER" id="PTHR40572">
    <property type="entry name" value="PROTEIN BAX"/>
    <property type="match status" value="1"/>
</dbReference>
<gene>
    <name evidence="3" type="ORF">G3I74_05520</name>
</gene>
<accession>A0A845UXF3</accession>
<keyword evidence="1" id="KW-0472">Membrane</keyword>
<name>A0A845UXF3_9GAMM</name>
<feature type="transmembrane region" description="Helical" evidence="1">
    <location>
        <begin position="12"/>
        <end position="30"/>
    </location>
</feature>
<reference evidence="3 4" key="1">
    <citation type="submission" date="2020-02" db="EMBL/GenBank/DDBJ databases">
        <authorList>
            <person name="Zhang X.-Y."/>
        </authorList>
    </citation>
    <scope>NUCLEOTIDE SEQUENCE [LARGE SCALE GENOMIC DNA]</scope>
    <source>
        <strain evidence="3 4">C33</strain>
    </source>
</reference>
<dbReference type="AlphaFoldDB" id="A0A845UXF3"/>
<dbReference type="GO" id="GO:0004040">
    <property type="term" value="F:amidase activity"/>
    <property type="evidence" value="ECO:0007669"/>
    <property type="project" value="InterPro"/>
</dbReference>
<dbReference type="InterPro" id="IPR002901">
    <property type="entry name" value="MGlyc_endo_b_GlcNAc-like_dom"/>
</dbReference>
<evidence type="ECO:0000313" key="3">
    <source>
        <dbReference type="EMBL" id="NDY95184.1"/>
    </source>
</evidence>
<comment type="caution">
    <text evidence="3">The sequence shown here is derived from an EMBL/GenBank/DDBJ whole genome shotgun (WGS) entry which is preliminary data.</text>
</comment>
<keyword evidence="1" id="KW-0812">Transmembrane</keyword>
<dbReference type="InterPro" id="IPR053195">
    <property type="entry name" value="Bax-like"/>
</dbReference>
<organism evidence="3 4">
    <name type="scientific">Wenzhouxiangella limi</name>
    <dbReference type="NCBI Taxonomy" id="2707351"/>
    <lineage>
        <taxon>Bacteria</taxon>
        <taxon>Pseudomonadati</taxon>
        <taxon>Pseudomonadota</taxon>
        <taxon>Gammaproteobacteria</taxon>
        <taxon>Chromatiales</taxon>
        <taxon>Wenzhouxiangellaceae</taxon>
        <taxon>Wenzhouxiangella</taxon>
    </lineage>
</organism>
<evidence type="ECO:0000256" key="1">
    <source>
        <dbReference type="SAM" id="Phobius"/>
    </source>
</evidence>
<feature type="domain" description="Mannosyl-glycoprotein endo-beta-N-acetylglucosamidase-like" evidence="2">
    <location>
        <begin position="126"/>
        <end position="206"/>
    </location>
</feature>
<evidence type="ECO:0000259" key="2">
    <source>
        <dbReference type="Pfam" id="PF01832"/>
    </source>
</evidence>
<dbReference type="PANTHER" id="PTHR40572:SF1">
    <property type="entry name" value="PROTEIN BAX"/>
    <property type="match status" value="1"/>
</dbReference>